<evidence type="ECO:0008006" key="5">
    <source>
        <dbReference type="Google" id="ProtNLM"/>
    </source>
</evidence>
<dbReference type="PANTHER" id="PTHR19920">
    <property type="entry name" value="WD40 PROTEIN CIAO1"/>
    <property type="match status" value="1"/>
</dbReference>
<comment type="caution">
    <text evidence="3">The sequence shown here is derived from an EMBL/GenBank/DDBJ whole genome shotgun (WGS) entry which is preliminary data.</text>
</comment>
<organism evidence="3 4">
    <name type="scientific">Paramecium pentaurelia</name>
    <dbReference type="NCBI Taxonomy" id="43138"/>
    <lineage>
        <taxon>Eukaryota</taxon>
        <taxon>Sar</taxon>
        <taxon>Alveolata</taxon>
        <taxon>Ciliophora</taxon>
        <taxon>Intramacronucleata</taxon>
        <taxon>Oligohymenophorea</taxon>
        <taxon>Peniculida</taxon>
        <taxon>Parameciidae</taxon>
        <taxon>Paramecium</taxon>
    </lineage>
</organism>
<evidence type="ECO:0000256" key="1">
    <source>
        <dbReference type="PROSITE-ProRule" id="PRU00221"/>
    </source>
</evidence>
<sequence length="352" mass="40852">MGNNQQKLNQPLYELQDSSSFKMKYPSYSIAINQSGSLILTNVFSTILIIGYNGKSFKSLSSVKKHESSISVLKFFNLREQFISGSSDFSIIIWPTILGTTTKYIQKLQGHRGMITCLTIHPLNEDLIISGDYESTIKFWSIQKSLNKQQSSLQWICIQEIIELKSSVCSISINEIGNQVISCDRNSLILVIEKSINTNNWFVKQKIDVESLEGAGVSFLKDDRFIFQSSRESTLNLYVLQQEGKYNKIQQVQLKKYKDDIQIRQTLLYKNKQNILTIKKGEKLFIIRIEDQNNSNKNNTNNDQLILKYVQKIDFKTWFFYQALSDNGQYLVTKENESKQMKMWNLKKEFEL</sequence>
<dbReference type="EMBL" id="CAJJDO010000112">
    <property type="protein sequence ID" value="CAD8196276.1"/>
    <property type="molecule type" value="Genomic_DNA"/>
</dbReference>
<dbReference type="PROSITE" id="PS50294">
    <property type="entry name" value="WD_REPEATS_REGION"/>
    <property type="match status" value="1"/>
</dbReference>
<gene>
    <name evidence="3" type="ORF">PPENT_87.1.T1120046</name>
</gene>
<dbReference type="PANTHER" id="PTHR19920:SF0">
    <property type="entry name" value="CYTOSOLIC IRON-SULFUR PROTEIN ASSEMBLY PROTEIN CIAO1-RELATED"/>
    <property type="match status" value="1"/>
</dbReference>
<dbReference type="InterPro" id="IPR001680">
    <property type="entry name" value="WD40_rpt"/>
</dbReference>
<dbReference type="Pfam" id="PF00400">
    <property type="entry name" value="WD40"/>
    <property type="match status" value="2"/>
</dbReference>
<keyword evidence="4" id="KW-1185">Reference proteome</keyword>
<dbReference type="OrthoDB" id="307145at2759"/>
<evidence type="ECO:0000313" key="3">
    <source>
        <dbReference type="EMBL" id="CAD8196276.1"/>
    </source>
</evidence>
<dbReference type="AlphaFoldDB" id="A0A8S1X895"/>
<protein>
    <recommendedName>
        <fullName evidence="5">WD40-repeat-containing domain</fullName>
    </recommendedName>
</protein>
<dbReference type="Proteomes" id="UP000689195">
    <property type="component" value="Unassembled WGS sequence"/>
</dbReference>
<proteinExistence type="predicted"/>
<keyword evidence="2" id="KW-0472">Membrane</keyword>
<reference evidence="3" key="1">
    <citation type="submission" date="2021-01" db="EMBL/GenBank/DDBJ databases">
        <authorList>
            <consortium name="Genoscope - CEA"/>
            <person name="William W."/>
        </authorList>
    </citation>
    <scope>NUCLEOTIDE SEQUENCE</scope>
</reference>
<accession>A0A8S1X895</accession>
<feature type="repeat" description="WD" evidence="1">
    <location>
        <begin position="63"/>
        <end position="94"/>
    </location>
</feature>
<feature type="repeat" description="WD" evidence="1">
    <location>
        <begin position="108"/>
        <end position="150"/>
    </location>
</feature>
<name>A0A8S1X895_9CILI</name>
<keyword evidence="2" id="KW-1133">Transmembrane helix</keyword>
<dbReference type="PROSITE" id="PS50082">
    <property type="entry name" value="WD_REPEATS_2"/>
    <property type="match status" value="2"/>
</dbReference>
<evidence type="ECO:0000313" key="4">
    <source>
        <dbReference type="Proteomes" id="UP000689195"/>
    </source>
</evidence>
<feature type="transmembrane region" description="Helical" evidence="2">
    <location>
        <begin position="30"/>
        <end position="52"/>
    </location>
</feature>
<dbReference type="SMART" id="SM00320">
    <property type="entry name" value="WD40"/>
    <property type="match status" value="3"/>
</dbReference>
<keyword evidence="1" id="KW-0853">WD repeat</keyword>
<evidence type="ECO:0000256" key="2">
    <source>
        <dbReference type="SAM" id="Phobius"/>
    </source>
</evidence>
<dbReference type="GO" id="GO:0016226">
    <property type="term" value="P:iron-sulfur cluster assembly"/>
    <property type="evidence" value="ECO:0007669"/>
    <property type="project" value="TreeGrafter"/>
</dbReference>
<keyword evidence="2" id="KW-0812">Transmembrane</keyword>
<dbReference type="GO" id="GO:0097361">
    <property type="term" value="C:cytosolic [4Fe-4S] assembly targeting complex"/>
    <property type="evidence" value="ECO:0007669"/>
    <property type="project" value="TreeGrafter"/>
</dbReference>